<keyword evidence="11" id="KW-1185">Reference proteome</keyword>
<dbReference type="InterPro" id="IPR004268">
    <property type="entry name" value="MurJ"/>
</dbReference>
<dbReference type="STRING" id="111015.AXF14_04780"/>
<dbReference type="Proteomes" id="UP000065220">
    <property type="component" value="Chromosome"/>
</dbReference>
<feature type="transmembrane region" description="Helical" evidence="9">
    <location>
        <begin position="258"/>
        <end position="275"/>
    </location>
</feature>
<evidence type="ECO:0008006" key="12">
    <source>
        <dbReference type="Google" id="ProtNLM"/>
    </source>
</evidence>
<sequence length="1295" mass="134155">MSTSPAGSSASKAAEGGGSVARSSAIMAAGTLASRLLGFVRNALLVAALGATGSGAADAFNISNSLSTQLYNLLIGGILNAILVPQIVRALRKPNGDELVNRLLTAASMLLLVVAGILTAASPLVIMIYASGLGRWQPLAFAFAFWCMPQVFFYGLYALWGQVLNARSSFGPYMWSPVLNNLISIASLVAYLKIYGGYAGGQDPSIWTFDRIALIGATTTLGIVLQAVVLYVPLRRIGFKPRFIWGVRGMGLGETSKVALWALLGVLLASVGDWATTNLSSRALTAGESAAYAHVVVPSTTLYANTQLIFMLPQSLITTSIITALFTRMSEKAAAGDSDGVRDDFSLGLRSVGVFTVLCGFGISVLGEPALQAFVPSLSLDAAQAAAPMMTILGIGVITQGLWFTVQRVMLAYADTKRLLRADAAVGLTMVVFCLGAYLLAPATQWMAWACAGIVAGHTIGTAITIPLLRRHVPHLDGRRIMTTYARLVVAVLPAAAVGYALRRVLGPADGTMTGTRATDAVVIVVLGALVMTLVYLVVARLLRISELSILFSRLSRVVARIGRILPGGAGRATGRLAERLAPAPVAVTARAGESEAIPAVDGAAAPTEQAVAALAEEHPGTGSDDEPDDDAGSADDLPGGPDGGPSSGPSRGPSGPGTSSDAAAAPAPGAPYHWPGARPGGALERSEGGANRTLGTHPKPQTSRGGARTMSESTPIGTGRYELVSTLPTTLPRVVRHLGRDTILDREVTVLTLGNATEHREDVLRAASRAVLIEDPRVQRVYDVEQGDGSFIVMEPAASRTLTSLVEEGLSPEQVRAVVGETAQALDIASRRGLNHLHLSPDSVRLRPDGSVQVTGIGIEAAVLGLDVEDEDDPLAFDRTDARSLVELLYYGLTRRWPGKRSGIPSAPFHGDAPAAPSTLLPEGSAVPDIDRVDALVERTWGGRPPISAAEVARTLSPWDASVLPATEESGEAAAARSAGIASGPLGVLGRLRGRSSAHAAPRGSRSQTADVAAEGQDATAAEERPAFVVVPPEEAQAAPAPAPQAPAPVPSSVSADDATLIEDDEDEPDEEEDEVSRSVSRTTFVVLVAMLLAVLIGVFFAVSNLLQLFGVRVTDDEVPAAKTVPTVTSQAADAGDGTAAATPSASASPTQAAPIALASAESLDPYGDDSEHPELAATLIDGSTDGGWYSRYYASPSLAFKQGIGVAVTLQQAAEVSSIEMQGTGTGGNVQIRATSADDPQGGTLLAEGAFTDGTTTFSFPATNATTIVVWITDLPTSSDGLNKATISEITLR</sequence>
<accession>A0A120KL20</accession>
<keyword evidence="2" id="KW-1003">Cell membrane</keyword>
<dbReference type="PANTHER" id="PTHR47019">
    <property type="entry name" value="LIPID II FLIPPASE MURJ"/>
    <property type="match status" value="1"/>
</dbReference>
<feature type="transmembrane region" description="Helical" evidence="9">
    <location>
        <begin position="347"/>
        <end position="366"/>
    </location>
</feature>
<dbReference type="PANTHER" id="PTHR47019:SF1">
    <property type="entry name" value="LIPID II FLIPPASE MURJ"/>
    <property type="match status" value="1"/>
</dbReference>
<dbReference type="RefSeq" id="WP_067941279.1">
    <property type="nucleotide sequence ID" value="NZ_CP014228.1"/>
</dbReference>
<evidence type="ECO:0000313" key="10">
    <source>
        <dbReference type="EMBL" id="AMD87031.1"/>
    </source>
</evidence>
<evidence type="ECO:0000313" key="11">
    <source>
        <dbReference type="Proteomes" id="UP000065220"/>
    </source>
</evidence>
<feature type="region of interest" description="Disordered" evidence="8">
    <location>
        <begin position="618"/>
        <end position="716"/>
    </location>
</feature>
<dbReference type="InterPro" id="IPR011009">
    <property type="entry name" value="Kinase-like_dom_sf"/>
</dbReference>
<feature type="transmembrane region" description="Helical" evidence="9">
    <location>
        <begin position="386"/>
        <end position="406"/>
    </location>
</feature>
<evidence type="ECO:0000256" key="8">
    <source>
        <dbReference type="SAM" id="MobiDB-lite"/>
    </source>
</evidence>
<dbReference type="GO" id="GO:0034204">
    <property type="term" value="P:lipid translocation"/>
    <property type="evidence" value="ECO:0007669"/>
    <property type="project" value="TreeGrafter"/>
</dbReference>
<dbReference type="GO" id="GO:0015648">
    <property type="term" value="F:lipid-linked peptidoglycan transporter activity"/>
    <property type="evidence" value="ECO:0007669"/>
    <property type="project" value="TreeGrafter"/>
</dbReference>
<feature type="transmembrane region" description="Helical" evidence="9">
    <location>
        <begin position="418"/>
        <end position="440"/>
    </location>
</feature>
<evidence type="ECO:0000256" key="2">
    <source>
        <dbReference type="ARBA" id="ARBA00022475"/>
    </source>
</evidence>
<dbReference type="KEGG" id="ard:AXF14_04780"/>
<reference evidence="11" key="1">
    <citation type="submission" date="2016-02" db="EMBL/GenBank/DDBJ databases">
        <authorList>
            <person name="Holder M.E."/>
            <person name="Ajami N.J."/>
            <person name="Petrosino J.F."/>
        </authorList>
    </citation>
    <scope>NUCLEOTIDE SEQUENCE [LARGE SCALE GENOMIC DNA]</scope>
    <source>
        <strain evidence="11">CCUG 36733</strain>
    </source>
</reference>
<feature type="compositionally biased region" description="Low complexity" evidence="8">
    <location>
        <begin position="648"/>
        <end position="678"/>
    </location>
</feature>
<feature type="region of interest" description="Disordered" evidence="8">
    <location>
        <begin position="1035"/>
        <end position="1057"/>
    </location>
</feature>
<evidence type="ECO:0000256" key="9">
    <source>
        <dbReference type="SAM" id="Phobius"/>
    </source>
</evidence>
<feature type="transmembrane region" description="Helical" evidence="9">
    <location>
        <begin position="212"/>
        <end position="234"/>
    </location>
</feature>
<dbReference type="Pfam" id="PF03023">
    <property type="entry name" value="MurJ"/>
    <property type="match status" value="1"/>
</dbReference>
<dbReference type="GO" id="GO:0009252">
    <property type="term" value="P:peptidoglycan biosynthetic process"/>
    <property type="evidence" value="ECO:0007669"/>
    <property type="project" value="UniProtKB-KW"/>
</dbReference>
<dbReference type="CDD" id="cd13123">
    <property type="entry name" value="MATE_MurJ_like"/>
    <property type="match status" value="1"/>
</dbReference>
<dbReference type="SUPFAM" id="SSF56112">
    <property type="entry name" value="Protein kinase-like (PK-like)"/>
    <property type="match status" value="1"/>
</dbReference>
<protein>
    <recommendedName>
        <fullName evidence="12">Murein biosynthesis protein MurJ</fullName>
    </recommendedName>
</protein>
<dbReference type="GO" id="GO:0005886">
    <property type="term" value="C:plasma membrane"/>
    <property type="evidence" value="ECO:0007669"/>
    <property type="project" value="UniProtKB-SubCell"/>
</dbReference>
<keyword evidence="7 9" id="KW-0472">Membrane</keyword>
<feature type="transmembrane region" description="Helical" evidence="9">
    <location>
        <begin position="1086"/>
        <end position="1108"/>
    </location>
</feature>
<feature type="transmembrane region" description="Helical" evidence="9">
    <location>
        <begin position="522"/>
        <end position="543"/>
    </location>
</feature>
<feature type="region of interest" description="Disordered" evidence="8">
    <location>
        <begin position="1130"/>
        <end position="1154"/>
    </location>
</feature>
<organism evidence="10 11">
    <name type="scientific">Actinomyces radicidentis</name>
    <dbReference type="NCBI Taxonomy" id="111015"/>
    <lineage>
        <taxon>Bacteria</taxon>
        <taxon>Bacillati</taxon>
        <taxon>Actinomycetota</taxon>
        <taxon>Actinomycetes</taxon>
        <taxon>Actinomycetales</taxon>
        <taxon>Actinomycetaceae</taxon>
        <taxon>Actinomyces</taxon>
    </lineage>
</organism>
<evidence type="ECO:0000256" key="6">
    <source>
        <dbReference type="ARBA" id="ARBA00022989"/>
    </source>
</evidence>
<keyword evidence="6 9" id="KW-1133">Transmembrane helix</keyword>
<gene>
    <name evidence="10" type="ORF">AXF14_04780</name>
</gene>
<feature type="transmembrane region" description="Helical" evidence="9">
    <location>
        <begin position="446"/>
        <end position="469"/>
    </location>
</feature>
<feature type="transmembrane region" description="Helical" evidence="9">
    <location>
        <begin position="172"/>
        <end position="192"/>
    </location>
</feature>
<feature type="transmembrane region" description="Helical" evidence="9">
    <location>
        <begin position="308"/>
        <end position="326"/>
    </location>
</feature>
<dbReference type="GO" id="GO:0008360">
    <property type="term" value="P:regulation of cell shape"/>
    <property type="evidence" value="ECO:0007669"/>
    <property type="project" value="UniProtKB-KW"/>
</dbReference>
<name>A0A120KL20_ACTRD</name>
<evidence type="ECO:0000256" key="1">
    <source>
        <dbReference type="ARBA" id="ARBA00004651"/>
    </source>
</evidence>
<evidence type="ECO:0000256" key="7">
    <source>
        <dbReference type="ARBA" id="ARBA00023136"/>
    </source>
</evidence>
<feature type="transmembrane region" description="Helical" evidence="9">
    <location>
        <begin position="136"/>
        <end position="160"/>
    </location>
</feature>
<feature type="region of interest" description="Disordered" evidence="8">
    <location>
        <begin position="996"/>
        <end position="1023"/>
    </location>
</feature>
<dbReference type="InterPro" id="IPR051050">
    <property type="entry name" value="Lipid_II_flippase_MurJ/MviN"/>
</dbReference>
<evidence type="ECO:0000256" key="4">
    <source>
        <dbReference type="ARBA" id="ARBA00022960"/>
    </source>
</evidence>
<feature type="transmembrane region" description="Helical" evidence="9">
    <location>
        <begin position="103"/>
        <end position="130"/>
    </location>
</feature>
<feature type="transmembrane region" description="Helical" evidence="9">
    <location>
        <begin position="70"/>
        <end position="91"/>
    </location>
</feature>
<dbReference type="Gene3D" id="2.60.120.260">
    <property type="entry name" value="Galactose-binding domain-like"/>
    <property type="match status" value="1"/>
</dbReference>
<comment type="subcellular location">
    <subcellularLocation>
        <location evidence="1">Cell membrane</location>
        <topology evidence="1">Multi-pass membrane protein</topology>
    </subcellularLocation>
</comment>
<feature type="compositionally biased region" description="Polar residues" evidence="8">
    <location>
        <begin position="700"/>
        <end position="716"/>
    </location>
</feature>
<proteinExistence type="predicted"/>
<feature type="compositionally biased region" description="Pro residues" evidence="8">
    <location>
        <begin position="1042"/>
        <end position="1051"/>
    </location>
</feature>
<keyword evidence="5" id="KW-0573">Peptidoglycan synthesis</keyword>
<evidence type="ECO:0000256" key="5">
    <source>
        <dbReference type="ARBA" id="ARBA00022984"/>
    </source>
</evidence>
<dbReference type="EMBL" id="CP014228">
    <property type="protein sequence ID" value="AMD87031.1"/>
    <property type="molecule type" value="Genomic_DNA"/>
</dbReference>
<feature type="transmembrane region" description="Helical" evidence="9">
    <location>
        <begin position="481"/>
        <end position="502"/>
    </location>
</feature>
<evidence type="ECO:0000256" key="3">
    <source>
        <dbReference type="ARBA" id="ARBA00022692"/>
    </source>
</evidence>
<feature type="compositionally biased region" description="Acidic residues" evidence="8">
    <location>
        <begin position="624"/>
        <end position="634"/>
    </location>
</feature>
<keyword evidence="4" id="KW-0133">Cell shape</keyword>
<dbReference type="Gene3D" id="1.10.510.10">
    <property type="entry name" value="Transferase(Phosphotransferase) domain 1"/>
    <property type="match status" value="1"/>
</dbReference>
<keyword evidence="3 9" id="KW-0812">Transmembrane</keyword>